<dbReference type="Gene3D" id="1.10.20.140">
    <property type="match status" value="1"/>
</dbReference>
<keyword evidence="4" id="KW-0067">ATP-binding</keyword>
<dbReference type="GO" id="GO:0005739">
    <property type="term" value="C:mitochondrion"/>
    <property type="evidence" value="ECO:0007669"/>
    <property type="project" value="TreeGrafter"/>
</dbReference>
<dbReference type="AlphaFoldDB" id="A0A336M7E5"/>
<sequence length="143" mass="15556">MLRKVPLVVILGSTGTGKTKLSIELAQRFGGLDIATAKATKEEQAAAPHHLLDIAIPGQPFTVVNFRDAALPIHGVSLTVGICLNLCLVVSQELKHVELSDLLKMSAVQMANIDSVELHRHLMVVDSVTANRMHPNNKRKIIR</sequence>
<reference evidence="5" key="1">
    <citation type="submission" date="2018-07" db="EMBL/GenBank/DDBJ databases">
        <authorList>
            <person name="Quirk P.G."/>
            <person name="Krulwich T.A."/>
        </authorList>
    </citation>
    <scope>NUCLEOTIDE SEQUENCE</scope>
</reference>
<dbReference type="SUPFAM" id="SSF52540">
    <property type="entry name" value="P-loop containing nucleoside triphosphate hydrolases"/>
    <property type="match status" value="1"/>
</dbReference>
<gene>
    <name evidence="5" type="primary">CSON011506</name>
</gene>
<accession>A0A336M7E5</accession>
<dbReference type="GO" id="GO:0006400">
    <property type="term" value="P:tRNA modification"/>
    <property type="evidence" value="ECO:0007669"/>
    <property type="project" value="TreeGrafter"/>
</dbReference>
<evidence type="ECO:0000256" key="3">
    <source>
        <dbReference type="ARBA" id="ARBA00022741"/>
    </source>
</evidence>
<dbReference type="GO" id="GO:0052381">
    <property type="term" value="F:tRNA dimethylallyltransferase activity"/>
    <property type="evidence" value="ECO:0007669"/>
    <property type="project" value="TreeGrafter"/>
</dbReference>
<evidence type="ECO:0000313" key="5">
    <source>
        <dbReference type="EMBL" id="SSX24789.1"/>
    </source>
</evidence>
<dbReference type="PANTHER" id="PTHR11088:SF89">
    <property type="entry name" value="TRNA DIMETHYLALLYLTRANSFERASE"/>
    <property type="match status" value="1"/>
</dbReference>
<dbReference type="PANTHER" id="PTHR11088">
    <property type="entry name" value="TRNA DIMETHYLALLYLTRANSFERASE"/>
    <property type="match status" value="1"/>
</dbReference>
<organism evidence="5">
    <name type="scientific">Culicoides sonorensis</name>
    <name type="common">Biting midge</name>
    <dbReference type="NCBI Taxonomy" id="179676"/>
    <lineage>
        <taxon>Eukaryota</taxon>
        <taxon>Metazoa</taxon>
        <taxon>Ecdysozoa</taxon>
        <taxon>Arthropoda</taxon>
        <taxon>Hexapoda</taxon>
        <taxon>Insecta</taxon>
        <taxon>Pterygota</taxon>
        <taxon>Neoptera</taxon>
        <taxon>Endopterygota</taxon>
        <taxon>Diptera</taxon>
        <taxon>Nematocera</taxon>
        <taxon>Chironomoidea</taxon>
        <taxon>Ceratopogonidae</taxon>
        <taxon>Ceratopogoninae</taxon>
        <taxon>Culicoides</taxon>
        <taxon>Monoculicoides</taxon>
    </lineage>
</organism>
<name>A0A336M7E5_CULSO</name>
<comment type="similarity">
    <text evidence="1">Belongs to the IPP transferase family.</text>
</comment>
<proteinExistence type="inferred from homology"/>
<dbReference type="Pfam" id="PF01715">
    <property type="entry name" value="IPPT"/>
    <property type="match status" value="1"/>
</dbReference>
<evidence type="ECO:0000256" key="2">
    <source>
        <dbReference type="ARBA" id="ARBA00022679"/>
    </source>
</evidence>
<dbReference type="Gene3D" id="3.40.50.300">
    <property type="entry name" value="P-loop containing nucleotide triphosphate hydrolases"/>
    <property type="match status" value="1"/>
</dbReference>
<evidence type="ECO:0000256" key="1">
    <source>
        <dbReference type="ARBA" id="ARBA00005842"/>
    </source>
</evidence>
<protein>
    <submittedName>
        <fullName evidence="5">CSON011506 protein</fullName>
    </submittedName>
</protein>
<dbReference type="GO" id="GO:0005524">
    <property type="term" value="F:ATP binding"/>
    <property type="evidence" value="ECO:0007669"/>
    <property type="project" value="UniProtKB-KW"/>
</dbReference>
<keyword evidence="2" id="KW-0808">Transferase</keyword>
<dbReference type="EMBL" id="UFQT01000500">
    <property type="protein sequence ID" value="SSX24789.1"/>
    <property type="molecule type" value="Genomic_DNA"/>
</dbReference>
<keyword evidence="3" id="KW-0547">Nucleotide-binding</keyword>
<dbReference type="InterPro" id="IPR039657">
    <property type="entry name" value="Dimethylallyltransferase"/>
</dbReference>
<dbReference type="InterPro" id="IPR027417">
    <property type="entry name" value="P-loop_NTPase"/>
</dbReference>
<evidence type="ECO:0000256" key="4">
    <source>
        <dbReference type="ARBA" id="ARBA00022840"/>
    </source>
</evidence>
<dbReference type="VEuPathDB" id="VectorBase:CSON011506"/>